<feature type="domain" description="Mammalian cell entry C-terminal" evidence="3">
    <location>
        <begin position="118"/>
        <end position="339"/>
    </location>
</feature>
<name>A0A1Q8CQB2_9PSEU</name>
<evidence type="ECO:0000259" key="3">
    <source>
        <dbReference type="Pfam" id="PF11887"/>
    </source>
</evidence>
<evidence type="ECO:0000313" key="4">
    <source>
        <dbReference type="EMBL" id="OLF16535.1"/>
    </source>
</evidence>
<evidence type="ECO:0000313" key="5">
    <source>
        <dbReference type="Proteomes" id="UP000185596"/>
    </source>
</evidence>
<dbReference type="Pfam" id="PF11887">
    <property type="entry name" value="Mce4_CUP1"/>
    <property type="match status" value="1"/>
</dbReference>
<accession>A0A1Q8CQB2</accession>
<dbReference type="AlphaFoldDB" id="A0A1Q8CQB2"/>
<dbReference type="OrthoDB" id="3460188at2"/>
<dbReference type="InterPro" id="IPR024516">
    <property type="entry name" value="Mce_C"/>
</dbReference>
<organism evidence="4 5">
    <name type="scientific">Actinophytocola xanthii</name>
    <dbReference type="NCBI Taxonomy" id="1912961"/>
    <lineage>
        <taxon>Bacteria</taxon>
        <taxon>Bacillati</taxon>
        <taxon>Actinomycetota</taxon>
        <taxon>Actinomycetes</taxon>
        <taxon>Pseudonocardiales</taxon>
        <taxon>Pseudonocardiaceae</taxon>
    </lineage>
</organism>
<dbReference type="NCBIfam" id="TIGR00996">
    <property type="entry name" value="Mtu_fam_mce"/>
    <property type="match status" value="1"/>
</dbReference>
<dbReference type="STRING" id="1912961.BU204_16680"/>
<gene>
    <name evidence="4" type="ORF">BU204_16680</name>
</gene>
<dbReference type="InterPro" id="IPR003399">
    <property type="entry name" value="Mce/MlaD"/>
</dbReference>
<dbReference type="PANTHER" id="PTHR33371:SF19">
    <property type="entry name" value="MCE-FAMILY PROTEIN MCE4A"/>
    <property type="match status" value="1"/>
</dbReference>
<evidence type="ECO:0000259" key="2">
    <source>
        <dbReference type="Pfam" id="PF02470"/>
    </source>
</evidence>
<dbReference type="InterPro" id="IPR005693">
    <property type="entry name" value="Mce"/>
</dbReference>
<feature type="region of interest" description="Disordered" evidence="1">
    <location>
        <begin position="321"/>
        <end position="401"/>
    </location>
</feature>
<feature type="domain" description="Mce/MlaD" evidence="2">
    <location>
        <begin position="36"/>
        <end position="111"/>
    </location>
</feature>
<proteinExistence type="predicted"/>
<reference evidence="4" key="1">
    <citation type="submission" date="2016-12" db="EMBL/GenBank/DDBJ databases">
        <title>The draft genome sequence of Actinophytocola sp. 11-183.</title>
        <authorList>
            <person name="Wang W."/>
            <person name="Yuan L."/>
        </authorList>
    </citation>
    <scope>NUCLEOTIDE SEQUENCE [LARGE SCALE GENOMIC DNA]</scope>
    <source>
        <strain evidence="4">11-183</strain>
    </source>
</reference>
<feature type="compositionally biased region" description="Basic and acidic residues" evidence="1">
    <location>
        <begin position="321"/>
        <end position="343"/>
    </location>
</feature>
<dbReference type="EMBL" id="MSIE01000029">
    <property type="protein sequence ID" value="OLF16535.1"/>
    <property type="molecule type" value="Genomic_DNA"/>
</dbReference>
<dbReference type="GO" id="GO:0051701">
    <property type="term" value="P:biological process involved in interaction with host"/>
    <property type="evidence" value="ECO:0007669"/>
    <property type="project" value="TreeGrafter"/>
</dbReference>
<keyword evidence="5" id="KW-1185">Reference proteome</keyword>
<dbReference type="PANTHER" id="PTHR33371">
    <property type="entry name" value="INTERMEMBRANE PHOSPHOLIPID TRANSPORT SYSTEM BINDING PROTEIN MLAD-RELATED"/>
    <property type="match status" value="1"/>
</dbReference>
<sequence length="442" mass="47683">MATIRRRLLGLGFLVVIAGLVGLSVAVYAKVFTPVVRVHLATDKLGNQLQVRGDVKVRGLIVGEIRSITPTERGSELELALDPDKVDLIPRNVTARFVPKTLFGDRYVALQIPPAPDPAHLAEGDRIEQDRSAPAVELSQALDHLLPVLQAVQPQKLSTTLTAISTALEGRGERLGETLVELGRLVEEINPHVPQLTHDLRALVQVSDTYTEAVPDFVAALEDLTVTSRTIAEQRDTLRALFADLTTSSRDLENFLRANSDNLIRLADSSRGTLELLARYSPSYPCFLEQMARLVDAADPVFGAGTDQPGLHATLEVVVDKGPYRPGEDEPEFDEHRGPRCYDPDQLGTPFPDQPPDGELRDGTSRGPANRTAQDGLLPGAGTTSPSAAPAPGSDSLPNSPAERDFLAQILAPGLGVEPEGVPAWSSLLVGPLYRGAEVRFR</sequence>
<dbReference type="InterPro" id="IPR052336">
    <property type="entry name" value="MlaD_Phospholipid_Transporter"/>
</dbReference>
<dbReference type="Pfam" id="PF02470">
    <property type="entry name" value="MlaD"/>
    <property type="match status" value="1"/>
</dbReference>
<protein>
    <submittedName>
        <fullName evidence="4">ABC transporter substrate-binding protein</fullName>
    </submittedName>
</protein>
<comment type="caution">
    <text evidence="4">The sequence shown here is derived from an EMBL/GenBank/DDBJ whole genome shotgun (WGS) entry which is preliminary data.</text>
</comment>
<evidence type="ECO:0000256" key="1">
    <source>
        <dbReference type="SAM" id="MobiDB-lite"/>
    </source>
</evidence>
<feature type="compositionally biased region" description="Low complexity" evidence="1">
    <location>
        <begin position="380"/>
        <end position="394"/>
    </location>
</feature>
<dbReference type="Proteomes" id="UP000185596">
    <property type="component" value="Unassembled WGS sequence"/>
</dbReference>
<dbReference type="GO" id="GO:0005576">
    <property type="term" value="C:extracellular region"/>
    <property type="evidence" value="ECO:0007669"/>
    <property type="project" value="TreeGrafter"/>
</dbReference>